<dbReference type="AlphaFoldDB" id="A0A5R8KGM9"/>
<reference evidence="2 3" key="1">
    <citation type="submission" date="2019-05" db="EMBL/GenBank/DDBJ databases">
        <title>Verrucobacter flavum gen. nov., sp. nov. a new member of the family Verrucomicrobiaceae.</title>
        <authorList>
            <person name="Szuroczki S."/>
            <person name="Abbaszade G."/>
            <person name="Szabo A."/>
            <person name="Felfoldi T."/>
            <person name="Schumann P."/>
            <person name="Boka K."/>
            <person name="Keki Z."/>
            <person name="Toumi M."/>
            <person name="Toth E."/>
        </authorList>
    </citation>
    <scope>NUCLEOTIDE SEQUENCE [LARGE SCALE GENOMIC DNA]</scope>
    <source>
        <strain evidence="2 3">MG-N-17</strain>
    </source>
</reference>
<keyword evidence="1" id="KW-1277">Toxin-antitoxin system</keyword>
<sequence>MSKTYEVILSAEAERNIEEAVAWIAEANPTAGEEWYVGLIAKLGSLSQMPLRCPVAPESKLGLVEREIRQLLYGRHFWKYRVLFSVDKQRVLIAHVRHGARLYLGQREEDIDDGESS</sequence>
<accession>A0A5R8KGM9</accession>
<comment type="caution">
    <text evidence="2">The sequence shown here is derived from an EMBL/GenBank/DDBJ whole genome shotgun (WGS) entry which is preliminary data.</text>
</comment>
<dbReference type="Pfam" id="PF05016">
    <property type="entry name" value="ParE_toxin"/>
    <property type="match status" value="1"/>
</dbReference>
<keyword evidence="3" id="KW-1185">Reference proteome</keyword>
<gene>
    <name evidence="2" type="ORF">FEM03_08030</name>
</gene>
<evidence type="ECO:0000313" key="2">
    <source>
        <dbReference type="EMBL" id="TLD71464.1"/>
    </source>
</evidence>
<dbReference type="RefSeq" id="WP_138085676.1">
    <property type="nucleotide sequence ID" value="NZ_VAUV01000005.1"/>
</dbReference>
<dbReference type="InterPro" id="IPR035093">
    <property type="entry name" value="RelE/ParE_toxin_dom_sf"/>
</dbReference>
<evidence type="ECO:0000313" key="3">
    <source>
        <dbReference type="Proteomes" id="UP000306196"/>
    </source>
</evidence>
<dbReference type="Gene3D" id="3.30.2310.20">
    <property type="entry name" value="RelE-like"/>
    <property type="match status" value="1"/>
</dbReference>
<name>A0A5R8KGM9_9BACT</name>
<proteinExistence type="predicted"/>
<dbReference type="EMBL" id="VAUV01000005">
    <property type="protein sequence ID" value="TLD71464.1"/>
    <property type="molecule type" value="Genomic_DNA"/>
</dbReference>
<protein>
    <submittedName>
        <fullName evidence="2">Type II toxin-antitoxin system RelE/ParE family toxin</fullName>
    </submittedName>
</protein>
<dbReference type="OrthoDB" id="461964at2"/>
<evidence type="ECO:0000256" key="1">
    <source>
        <dbReference type="ARBA" id="ARBA00022649"/>
    </source>
</evidence>
<organism evidence="2 3">
    <name type="scientific">Phragmitibacter flavus</name>
    <dbReference type="NCBI Taxonomy" id="2576071"/>
    <lineage>
        <taxon>Bacteria</taxon>
        <taxon>Pseudomonadati</taxon>
        <taxon>Verrucomicrobiota</taxon>
        <taxon>Verrucomicrobiia</taxon>
        <taxon>Verrucomicrobiales</taxon>
        <taxon>Verrucomicrobiaceae</taxon>
        <taxon>Phragmitibacter</taxon>
    </lineage>
</organism>
<dbReference type="InterPro" id="IPR007712">
    <property type="entry name" value="RelE/ParE_toxin"/>
</dbReference>
<dbReference type="Proteomes" id="UP000306196">
    <property type="component" value="Unassembled WGS sequence"/>
</dbReference>